<dbReference type="NCBIfam" id="TIGR02937">
    <property type="entry name" value="sigma70-ECF"/>
    <property type="match status" value="1"/>
</dbReference>
<dbReference type="Gene3D" id="1.10.10.10">
    <property type="entry name" value="Winged helix-like DNA-binding domain superfamily/Winged helix DNA-binding domain"/>
    <property type="match status" value="2"/>
</dbReference>
<dbReference type="GO" id="GO:0006352">
    <property type="term" value="P:DNA-templated transcription initiation"/>
    <property type="evidence" value="ECO:0007669"/>
    <property type="project" value="InterPro"/>
</dbReference>
<dbReference type="Pfam" id="PF04545">
    <property type="entry name" value="Sigma70_r4"/>
    <property type="match status" value="1"/>
</dbReference>
<keyword evidence="9" id="KW-1185">Reference proteome</keyword>
<evidence type="ECO:0000313" key="9">
    <source>
        <dbReference type="Proteomes" id="UP001431131"/>
    </source>
</evidence>
<keyword evidence="4 5" id="KW-0804">Transcription</keyword>
<name>A0AAW5EC46_9BACI</name>
<evidence type="ECO:0000256" key="4">
    <source>
        <dbReference type="ARBA" id="ARBA00023163"/>
    </source>
</evidence>
<dbReference type="EMBL" id="JAKTTI010000037">
    <property type="protein sequence ID" value="MCH1627250.1"/>
    <property type="molecule type" value="Genomic_DNA"/>
</dbReference>
<dbReference type="Pfam" id="PF04542">
    <property type="entry name" value="Sigma70_r2"/>
    <property type="match status" value="1"/>
</dbReference>
<dbReference type="PANTHER" id="PTHR30385:SF4">
    <property type="entry name" value="RNA POLYMERASE SIGMA-E FACTOR"/>
    <property type="match status" value="1"/>
</dbReference>
<dbReference type="Gene3D" id="1.20.120.1810">
    <property type="match status" value="1"/>
</dbReference>
<dbReference type="SUPFAM" id="SSF88659">
    <property type="entry name" value="Sigma3 and sigma4 domains of RNA polymerase sigma factors"/>
    <property type="match status" value="2"/>
</dbReference>
<dbReference type="GO" id="GO:0003677">
    <property type="term" value="F:DNA binding"/>
    <property type="evidence" value="ECO:0007669"/>
    <property type="project" value="UniProtKB-KW"/>
</dbReference>
<accession>A0AAW5EC46</accession>
<dbReference type="InterPro" id="IPR036388">
    <property type="entry name" value="WH-like_DNA-bd_sf"/>
</dbReference>
<dbReference type="InterPro" id="IPR000943">
    <property type="entry name" value="RNA_pol_sigma70"/>
</dbReference>
<dbReference type="Pfam" id="PF04539">
    <property type="entry name" value="Sigma70_r3"/>
    <property type="match status" value="1"/>
</dbReference>
<dbReference type="PRINTS" id="PR00046">
    <property type="entry name" value="SIGMA70FCT"/>
</dbReference>
<keyword evidence="3 5" id="KW-0238">DNA-binding</keyword>
<dbReference type="PROSITE" id="PS00715">
    <property type="entry name" value="SIGMA70_1"/>
    <property type="match status" value="1"/>
</dbReference>
<dbReference type="PANTHER" id="PTHR30385">
    <property type="entry name" value="SIGMA FACTOR F FLAGELLAR"/>
    <property type="match status" value="1"/>
</dbReference>
<feature type="domain" description="RNA polymerase sigma-70" evidence="7">
    <location>
        <begin position="222"/>
        <end position="248"/>
    </location>
</feature>
<keyword evidence="1 5" id="KW-0805">Transcription regulation</keyword>
<dbReference type="InterPro" id="IPR014284">
    <property type="entry name" value="RNA_pol_sigma-70_dom"/>
</dbReference>
<dbReference type="GO" id="GO:0016987">
    <property type="term" value="F:sigma factor activity"/>
    <property type="evidence" value="ECO:0007669"/>
    <property type="project" value="UniProtKB-KW"/>
</dbReference>
<dbReference type="InterPro" id="IPR007630">
    <property type="entry name" value="RNA_pol_sigma70_r4"/>
</dbReference>
<dbReference type="RefSeq" id="WP_240257170.1">
    <property type="nucleotide sequence ID" value="NZ_JAKTTI010000037.1"/>
</dbReference>
<organism evidence="8 9">
    <name type="scientific">Fredinandcohnia quinoae</name>
    <dbReference type="NCBI Taxonomy" id="2918902"/>
    <lineage>
        <taxon>Bacteria</taxon>
        <taxon>Bacillati</taxon>
        <taxon>Bacillota</taxon>
        <taxon>Bacilli</taxon>
        <taxon>Bacillales</taxon>
        <taxon>Bacillaceae</taxon>
        <taxon>Fredinandcohnia</taxon>
    </lineage>
</organism>
<dbReference type="InterPro" id="IPR007624">
    <property type="entry name" value="RNA_pol_sigma70_r3"/>
</dbReference>
<protein>
    <recommendedName>
        <fullName evidence="5">RNA polymerase sigma factor</fullName>
    </recommendedName>
</protein>
<dbReference type="InterPro" id="IPR014288">
    <property type="entry name" value="RNA_pol_sigma-B"/>
</dbReference>
<proteinExistence type="inferred from homology"/>
<feature type="domain" description="RNA polymerase sigma-70" evidence="6">
    <location>
        <begin position="57"/>
        <end position="70"/>
    </location>
</feature>
<keyword evidence="2 5" id="KW-0731">Sigma factor</keyword>
<evidence type="ECO:0000313" key="8">
    <source>
        <dbReference type="EMBL" id="MCH1627250.1"/>
    </source>
</evidence>
<dbReference type="PROSITE" id="PS00716">
    <property type="entry name" value="SIGMA70_2"/>
    <property type="match status" value="1"/>
</dbReference>
<dbReference type="NCBIfam" id="TIGR02980">
    <property type="entry name" value="SigBFG"/>
    <property type="match status" value="1"/>
</dbReference>
<dbReference type="InterPro" id="IPR013325">
    <property type="entry name" value="RNA_pol_sigma_r2"/>
</dbReference>
<evidence type="ECO:0000259" key="6">
    <source>
        <dbReference type="PROSITE" id="PS00715"/>
    </source>
</evidence>
<dbReference type="Proteomes" id="UP001431131">
    <property type="component" value="Unassembled WGS sequence"/>
</dbReference>
<evidence type="ECO:0000256" key="1">
    <source>
        <dbReference type="ARBA" id="ARBA00023015"/>
    </source>
</evidence>
<dbReference type="NCBIfam" id="TIGR02941">
    <property type="entry name" value="Sigma_B"/>
    <property type="match status" value="1"/>
</dbReference>
<dbReference type="CDD" id="cd06171">
    <property type="entry name" value="Sigma70_r4"/>
    <property type="match status" value="1"/>
</dbReference>
<comment type="caution">
    <text evidence="8">The sequence shown here is derived from an EMBL/GenBank/DDBJ whole genome shotgun (WGS) entry which is preliminary data.</text>
</comment>
<evidence type="ECO:0000259" key="7">
    <source>
        <dbReference type="PROSITE" id="PS00716"/>
    </source>
</evidence>
<dbReference type="InterPro" id="IPR014322">
    <property type="entry name" value="RNA_pol_sigma-B/F/G"/>
</dbReference>
<gene>
    <name evidence="8" type="primary">sigB</name>
    <name evidence="8" type="ORF">MJG50_18100</name>
</gene>
<reference evidence="8" key="1">
    <citation type="submission" date="2022-02" db="EMBL/GenBank/DDBJ databases">
        <title>Fredinandcohnia quinoae sp. nov. isolated from Chenopodium quinoa seeds.</title>
        <authorList>
            <person name="Saati-Santamaria Z."/>
            <person name="Flores-Felix J.D."/>
            <person name="Igual J.M."/>
            <person name="Velazquez E."/>
            <person name="Garcia-Fraile P."/>
            <person name="Martinez-Molina E."/>
        </authorList>
    </citation>
    <scope>NUCLEOTIDE SEQUENCE</scope>
    <source>
        <strain evidence="8">SECRCQ15</strain>
    </source>
</reference>
<sequence>MKQKSQTLENEKLVVKLIQDFQSTGSKAAERKIVELYQHLVGTIARKYSYRRGYDEDLVQVGLVGLLSAIRRYDPTVGKNFASYAIPTIKGEIKHYLRDKTWSVHVPRKVKELGPKIKNAIEELTVILNRSPQVSEIAEFLEECEEDILEALELGQGYRSLSIERTLSGDYKNNDVTILEVLGEDDKGYEKVNSRLVIESVLQVLTDREKKIIHYTYLNNLSQKDTGDLLGISQMHVSRIQRKAIKKLRKAIREGA</sequence>
<dbReference type="AlphaFoldDB" id="A0AAW5EC46"/>
<evidence type="ECO:0000256" key="5">
    <source>
        <dbReference type="RuleBase" id="RU362124"/>
    </source>
</evidence>
<dbReference type="InterPro" id="IPR007627">
    <property type="entry name" value="RNA_pol_sigma70_r2"/>
</dbReference>
<evidence type="ECO:0000256" key="3">
    <source>
        <dbReference type="ARBA" id="ARBA00023125"/>
    </source>
</evidence>
<dbReference type="InterPro" id="IPR013324">
    <property type="entry name" value="RNA_pol_sigma_r3/r4-like"/>
</dbReference>
<comment type="function">
    <text evidence="5">Sigma factors are initiation factors that promote the attachment of RNA polymerase to specific initiation sites and are then released.</text>
</comment>
<comment type="similarity">
    <text evidence="5">Belongs to the sigma-70 factor family.</text>
</comment>
<dbReference type="SUPFAM" id="SSF88946">
    <property type="entry name" value="Sigma2 domain of RNA polymerase sigma factors"/>
    <property type="match status" value="1"/>
</dbReference>
<evidence type="ECO:0000256" key="2">
    <source>
        <dbReference type="ARBA" id="ARBA00023082"/>
    </source>
</evidence>